<dbReference type="Gene3D" id="3.40.50.1980">
    <property type="entry name" value="Nitrogenase molybdenum iron protein domain"/>
    <property type="match status" value="1"/>
</dbReference>
<gene>
    <name evidence="1" type="ORF">KL86DPRO_11223</name>
</gene>
<sequence>MAFTFPGDCDANLVADAAFAAAYDALAPEERAAVKTAIARMAAVHGTEDAVSGRCSRVMRQGFRLHAASRPAPWAVVLWDEAYAGPTRVLAALVPAMLAGVPDILACRVRRDGAPFPQPLLAALELAGQELVMDASPEDAAGFVTRCCEADPRGRLVLLGRDPVFETISRLAAERGTPVLRYAAPVRIGIPAGSVARPAPGDGLCFAQPDADLISFEGEASPGAFAAIFCAEGSAAEYLEAAPLVLCPGNEAYWAWPGLGRDFYRETSLGLSGVDPD</sequence>
<name>A0A212JDE6_9DELT</name>
<reference evidence="1" key="1">
    <citation type="submission" date="2016-04" db="EMBL/GenBank/DDBJ databases">
        <authorList>
            <person name="Evans L.H."/>
            <person name="Alamgir A."/>
            <person name="Owens N."/>
            <person name="Weber N.D."/>
            <person name="Virtaneva K."/>
            <person name="Barbian K."/>
            <person name="Babar A."/>
            <person name="Rosenke K."/>
        </authorList>
    </citation>
    <scope>NUCLEOTIDE SEQUENCE</scope>
    <source>
        <strain evidence="1">86</strain>
    </source>
</reference>
<dbReference type="EMBL" id="FLUQ01000001">
    <property type="protein sequence ID" value="SBV97474.1"/>
    <property type="molecule type" value="Genomic_DNA"/>
</dbReference>
<organism evidence="1">
    <name type="scientific">uncultured delta proteobacterium</name>
    <dbReference type="NCBI Taxonomy" id="34034"/>
    <lineage>
        <taxon>Bacteria</taxon>
        <taxon>Deltaproteobacteria</taxon>
        <taxon>environmental samples</taxon>
    </lineage>
</organism>
<proteinExistence type="predicted"/>
<protein>
    <submittedName>
        <fullName evidence="1">Uncharacterized protein</fullName>
    </submittedName>
</protein>
<dbReference type="AlphaFoldDB" id="A0A212JDE6"/>
<accession>A0A212JDE6</accession>
<evidence type="ECO:0000313" key="1">
    <source>
        <dbReference type="EMBL" id="SBV97474.1"/>
    </source>
</evidence>